<dbReference type="InterPro" id="IPR008594">
    <property type="entry name" value="DcpS/DCS2"/>
</dbReference>
<keyword evidence="5" id="KW-0539">Nucleus</keyword>
<gene>
    <name evidence="8" type="ORF">TR117373</name>
</gene>
<dbReference type="SUPFAM" id="SSF54197">
    <property type="entry name" value="HIT-like"/>
    <property type="match status" value="1"/>
</dbReference>
<dbReference type="Gene3D" id="3.30.428.10">
    <property type="entry name" value="HIT-like"/>
    <property type="match status" value="1"/>
</dbReference>
<dbReference type="AlphaFoldDB" id="A0A0X3PT16"/>
<evidence type="ECO:0000256" key="6">
    <source>
        <dbReference type="PIRSR" id="PIRSR028973-1"/>
    </source>
</evidence>
<dbReference type="EMBL" id="GEEE01012899">
    <property type="protein sequence ID" value="JAP50326.1"/>
    <property type="molecule type" value="Transcribed_RNA"/>
</dbReference>
<dbReference type="Pfam" id="PF05652">
    <property type="entry name" value="DcpS"/>
    <property type="match status" value="1"/>
</dbReference>
<dbReference type="PANTHER" id="PTHR12978">
    <property type="entry name" value="HISTIDINE TRIAD HIT PROTEIN MEMBER"/>
    <property type="match status" value="1"/>
</dbReference>
<dbReference type="PIRSF" id="PIRSF028973">
    <property type="entry name" value="Scavenger_mRNA_decap_enz"/>
    <property type="match status" value="1"/>
</dbReference>
<evidence type="ECO:0000256" key="5">
    <source>
        <dbReference type="PIRNR" id="PIRNR028973"/>
    </source>
</evidence>
<dbReference type="GO" id="GO:0140932">
    <property type="term" value="F:5'-(N(7)-methyl 5'-triphosphoguanosine)-[mRNA] diphosphatase activity"/>
    <property type="evidence" value="ECO:0007669"/>
    <property type="project" value="UniProtKB-EC"/>
</dbReference>
<dbReference type="GO" id="GO:0005634">
    <property type="term" value="C:nucleus"/>
    <property type="evidence" value="ECO:0007669"/>
    <property type="project" value="UniProtKB-SubCell"/>
</dbReference>
<dbReference type="GO" id="GO:0000932">
    <property type="term" value="C:P-body"/>
    <property type="evidence" value="ECO:0007669"/>
    <property type="project" value="TreeGrafter"/>
</dbReference>
<dbReference type="EMBL" id="GEEE01020675">
    <property type="protein sequence ID" value="JAP42550.1"/>
    <property type="molecule type" value="Transcribed_RNA"/>
</dbReference>
<dbReference type="InterPro" id="IPR011145">
    <property type="entry name" value="Scavenger_mRNA_decap_enz_N"/>
</dbReference>
<feature type="compositionally biased region" description="Basic and acidic residues" evidence="7">
    <location>
        <begin position="94"/>
        <end position="107"/>
    </location>
</feature>
<accession>A0A0X3PT16</accession>
<feature type="compositionally biased region" description="Polar residues" evidence="7">
    <location>
        <begin position="1"/>
        <end position="11"/>
    </location>
</feature>
<evidence type="ECO:0000256" key="7">
    <source>
        <dbReference type="SAM" id="MobiDB-lite"/>
    </source>
</evidence>
<feature type="region of interest" description="Disordered" evidence="7">
    <location>
        <begin position="94"/>
        <end position="113"/>
    </location>
</feature>
<dbReference type="SUPFAM" id="SSF102860">
    <property type="entry name" value="mRNA decapping enzyme DcpS N-terminal domain"/>
    <property type="match status" value="1"/>
</dbReference>
<dbReference type="EC" id="3.6.1.59" evidence="2 5"/>
<protein>
    <recommendedName>
        <fullName evidence="3 5">m7GpppX diphosphatase</fullName>
        <ecNumber evidence="2 5">3.6.1.59</ecNumber>
    </recommendedName>
</protein>
<feature type="region of interest" description="Disordered" evidence="7">
    <location>
        <begin position="1"/>
        <end position="27"/>
    </location>
</feature>
<keyword evidence="5" id="KW-0507">mRNA processing</keyword>
<reference evidence="8" key="1">
    <citation type="submission" date="2016-01" db="EMBL/GenBank/DDBJ databases">
        <title>Reference transcriptome for the parasite Schistocephalus solidus: insights into the molecular evolution of parasitism.</title>
        <authorList>
            <person name="Hebert F.O."/>
            <person name="Grambauer S."/>
            <person name="Barber I."/>
            <person name="Landry C.R."/>
            <person name="Aubin-Horth N."/>
        </authorList>
    </citation>
    <scope>NUCLEOTIDE SEQUENCE</scope>
</reference>
<comment type="function">
    <text evidence="5">Decapping scavenger enzyme that catalyzes the cleavage of a residual cap structure following the degradation of mRNAs by the 3'-&gt;5' exosome-mediated mRNA decay pathway.</text>
</comment>
<sequence>MDTSDIPNSSLCAEPSPPRKRRHVASEDCSETCPYKPAKMKLLKVLRNDTRGKCICLHAKFTDSPDQDAIVVLQKNPFPSEVQALCEAHLGRPFSEDKKQGEGEAHNGSEGGSAFPEWKVDRIMDNDIYHRRLVKAGLEDLNSLSMTVIHPAEAQHFAKYSASRRRLVLETPEIYSKVIVPFLAARPRDLAWVDNILNGTAEVDRVLFADPDKSLGFVLAIDFRWDLRQLNELHCLVLARSASLTCLRDLRAYHLPMMKKMLSEGRRALVAKYGGGAHEKIVNDRTEGETVVAPTALSEDQIFAYFHYPPTFYRLHMHFAHVDSAPDGGTQTGKAYLVEDVIANLEQDGEFYARRTMPMFLHENHAFLAAIRESASSNELETAPEAKEGNP</sequence>
<name>A0A0X3PT16_SCHSO</name>
<dbReference type="InterPro" id="IPR036265">
    <property type="entry name" value="HIT-like_sf"/>
</dbReference>
<dbReference type="Pfam" id="PF11969">
    <property type="entry name" value="DcpS_C"/>
    <property type="match status" value="1"/>
</dbReference>
<comment type="similarity">
    <text evidence="1 5">Belongs to the HIT family.</text>
</comment>
<comment type="catalytic activity">
    <reaction evidence="4 5">
        <text>a 5'-end (N(7)-methyl 5'-triphosphoguanosine)-ribonucleoside in mRNA + H2O = N(7)-methyl-GMP + a 5'-end diphospho-ribonucleoside in mRNA + 2 H(+)</text>
        <dbReference type="Rhea" id="RHEA:65388"/>
        <dbReference type="Rhea" id="RHEA-COMP:17165"/>
        <dbReference type="Rhea" id="RHEA-COMP:17167"/>
        <dbReference type="ChEBI" id="CHEBI:15377"/>
        <dbReference type="ChEBI" id="CHEBI:15378"/>
        <dbReference type="ChEBI" id="CHEBI:58285"/>
        <dbReference type="ChEBI" id="CHEBI:156461"/>
        <dbReference type="ChEBI" id="CHEBI:167616"/>
        <dbReference type="EC" id="3.6.1.59"/>
    </reaction>
</comment>
<dbReference type="GO" id="GO:0000290">
    <property type="term" value="P:deadenylation-dependent decapping of nuclear-transcribed mRNA"/>
    <property type="evidence" value="ECO:0007669"/>
    <property type="project" value="UniProtKB-UniRule"/>
</dbReference>
<keyword evidence="5" id="KW-0378">Hydrolase</keyword>
<organism evidence="8">
    <name type="scientific">Schistocephalus solidus</name>
    <name type="common">Tapeworm</name>
    <dbReference type="NCBI Taxonomy" id="70667"/>
    <lineage>
        <taxon>Eukaryota</taxon>
        <taxon>Metazoa</taxon>
        <taxon>Spiralia</taxon>
        <taxon>Lophotrochozoa</taxon>
        <taxon>Platyhelminthes</taxon>
        <taxon>Cestoda</taxon>
        <taxon>Eucestoda</taxon>
        <taxon>Diphyllobothriidea</taxon>
        <taxon>Diphyllobothriidae</taxon>
        <taxon>Schistocephalus</taxon>
    </lineage>
</organism>
<dbReference type="GO" id="GO:0000340">
    <property type="term" value="F:RNA 7-methylguanosine cap binding"/>
    <property type="evidence" value="ECO:0007669"/>
    <property type="project" value="UniProtKB-UniRule"/>
</dbReference>
<evidence type="ECO:0000256" key="4">
    <source>
        <dbReference type="ARBA" id="ARBA00048222"/>
    </source>
</evidence>
<dbReference type="PANTHER" id="PTHR12978:SF0">
    <property type="entry name" value="M7GPPPX DIPHOSPHATASE"/>
    <property type="match status" value="1"/>
</dbReference>
<evidence type="ECO:0000313" key="8">
    <source>
        <dbReference type="EMBL" id="JAP50326.1"/>
    </source>
</evidence>
<evidence type="ECO:0000256" key="1">
    <source>
        <dbReference type="ARBA" id="ARBA00010208"/>
    </source>
</evidence>
<dbReference type="GO" id="GO:0006397">
    <property type="term" value="P:mRNA processing"/>
    <property type="evidence" value="ECO:0007669"/>
    <property type="project" value="UniProtKB-KW"/>
</dbReference>
<evidence type="ECO:0000256" key="2">
    <source>
        <dbReference type="ARBA" id="ARBA00012520"/>
    </source>
</evidence>
<dbReference type="Gene3D" id="3.30.200.40">
    <property type="entry name" value="Scavenger mRNA decapping enzyme, N-terminal domain"/>
    <property type="match status" value="1"/>
</dbReference>
<proteinExistence type="inferred from homology"/>
<feature type="active site" description="Nucleophile" evidence="6">
    <location>
        <position position="316"/>
    </location>
</feature>
<evidence type="ECO:0000256" key="3">
    <source>
        <dbReference type="ARBA" id="ARBA00015636"/>
    </source>
</evidence>
<comment type="subcellular location">
    <subcellularLocation>
        <location evidence="5">Nucleus</location>
    </subcellularLocation>
</comment>